<feature type="transmembrane region" description="Helical" evidence="5">
    <location>
        <begin position="12"/>
        <end position="32"/>
    </location>
</feature>
<dbReference type="Gene3D" id="1.20.140.150">
    <property type="match status" value="1"/>
</dbReference>
<proteinExistence type="predicted"/>
<feature type="transmembrane region" description="Helical" evidence="5">
    <location>
        <begin position="114"/>
        <end position="137"/>
    </location>
</feature>
<dbReference type="InterPro" id="IPR004031">
    <property type="entry name" value="PMP22/EMP/MP20/Claudin"/>
</dbReference>
<evidence type="ECO:0000256" key="1">
    <source>
        <dbReference type="ARBA" id="ARBA00004141"/>
    </source>
</evidence>
<feature type="transmembrane region" description="Helical" evidence="5">
    <location>
        <begin position="81"/>
        <end position="102"/>
    </location>
</feature>
<keyword evidence="4 5" id="KW-0472">Membrane</keyword>
<dbReference type="Pfam" id="PF00822">
    <property type="entry name" value="PMP22_Claudin"/>
    <property type="match status" value="1"/>
</dbReference>
<comment type="subcellular location">
    <subcellularLocation>
        <location evidence="1">Membrane</location>
        <topology evidence="1">Multi-pass membrane protein</topology>
    </subcellularLocation>
</comment>
<organism evidence="6 7">
    <name type="scientific">Batillaria attramentaria</name>
    <dbReference type="NCBI Taxonomy" id="370345"/>
    <lineage>
        <taxon>Eukaryota</taxon>
        <taxon>Metazoa</taxon>
        <taxon>Spiralia</taxon>
        <taxon>Lophotrochozoa</taxon>
        <taxon>Mollusca</taxon>
        <taxon>Gastropoda</taxon>
        <taxon>Caenogastropoda</taxon>
        <taxon>Sorbeoconcha</taxon>
        <taxon>Cerithioidea</taxon>
        <taxon>Batillariidae</taxon>
        <taxon>Batillaria</taxon>
    </lineage>
</organism>
<evidence type="ECO:0000256" key="4">
    <source>
        <dbReference type="ARBA" id="ARBA00023136"/>
    </source>
</evidence>
<evidence type="ECO:0000313" key="6">
    <source>
        <dbReference type="EMBL" id="KAK7462528.1"/>
    </source>
</evidence>
<keyword evidence="2 5" id="KW-0812">Transmembrane</keyword>
<dbReference type="PANTHER" id="PTHR21284">
    <property type="entry name" value="EG:80H7.2 PROTEIN"/>
    <property type="match status" value="1"/>
</dbReference>
<comment type="caution">
    <text evidence="6">The sequence shown here is derived from an EMBL/GenBank/DDBJ whole genome shotgun (WGS) entry which is preliminary data.</text>
</comment>
<accession>A0ABD0J650</accession>
<dbReference type="EMBL" id="JACVVK020000619">
    <property type="protein sequence ID" value="KAK7462528.1"/>
    <property type="molecule type" value="Genomic_DNA"/>
</dbReference>
<keyword evidence="3 5" id="KW-1133">Transmembrane helix</keyword>
<feature type="transmembrane region" description="Helical" evidence="5">
    <location>
        <begin position="149"/>
        <end position="172"/>
    </location>
</feature>
<dbReference type="GO" id="GO:0016020">
    <property type="term" value="C:membrane"/>
    <property type="evidence" value="ECO:0007669"/>
    <property type="project" value="UniProtKB-SubCell"/>
</dbReference>
<gene>
    <name evidence="6" type="ORF">BaRGS_00038413</name>
</gene>
<evidence type="ECO:0000256" key="3">
    <source>
        <dbReference type="ARBA" id="ARBA00022989"/>
    </source>
</evidence>
<dbReference type="PANTHER" id="PTHR21284:SF12">
    <property type="entry name" value="EG:80H7.2 PROTEIN"/>
    <property type="match status" value="1"/>
</dbReference>
<name>A0ABD0J650_9CAEN</name>
<evidence type="ECO:0000256" key="5">
    <source>
        <dbReference type="SAM" id="Phobius"/>
    </source>
</evidence>
<evidence type="ECO:0000313" key="7">
    <source>
        <dbReference type="Proteomes" id="UP001519460"/>
    </source>
</evidence>
<keyword evidence="7" id="KW-1185">Reference proteome</keyword>
<protein>
    <submittedName>
        <fullName evidence="6">Uncharacterized protein</fullName>
    </submittedName>
</protein>
<sequence>MGVKDGFMGASMLLKVALILIIVSNFCNWIAFTTASWGYNDGKLSGQYETGIGIWRRCDLVGGCSDRDGLREEWIGAFQGFAIFGYVGINVVMLLIILFLFVGACKGNGEVKMGAIITAFVTAVCYLIAVIIFASEWDDGAGKNDDYELGFSFGLAIVALVLEAITGVLLIVDGKGGGTSPA</sequence>
<evidence type="ECO:0000256" key="2">
    <source>
        <dbReference type="ARBA" id="ARBA00022692"/>
    </source>
</evidence>
<dbReference type="AlphaFoldDB" id="A0ABD0J650"/>
<reference evidence="6 7" key="1">
    <citation type="journal article" date="2023" name="Sci. Data">
        <title>Genome assembly of the Korean intertidal mud-creeper Batillaria attramentaria.</title>
        <authorList>
            <person name="Patra A.K."/>
            <person name="Ho P.T."/>
            <person name="Jun S."/>
            <person name="Lee S.J."/>
            <person name="Kim Y."/>
            <person name="Won Y.J."/>
        </authorList>
    </citation>
    <scope>NUCLEOTIDE SEQUENCE [LARGE SCALE GENOMIC DNA]</scope>
    <source>
        <strain evidence="6">Wonlab-2016</strain>
    </source>
</reference>
<dbReference type="Proteomes" id="UP001519460">
    <property type="component" value="Unassembled WGS sequence"/>
</dbReference>